<dbReference type="PROSITE" id="PS51257">
    <property type="entry name" value="PROKAR_LIPOPROTEIN"/>
    <property type="match status" value="1"/>
</dbReference>
<evidence type="ECO:0000313" key="4">
    <source>
        <dbReference type="EMBL" id="GGU46538.1"/>
    </source>
</evidence>
<dbReference type="RefSeq" id="WP_189296345.1">
    <property type="nucleotide sequence ID" value="NZ_BMRP01000002.1"/>
</dbReference>
<evidence type="ECO:0000259" key="3">
    <source>
        <dbReference type="Pfam" id="PF13473"/>
    </source>
</evidence>
<gene>
    <name evidence="4" type="ORF">GCM10010211_07610</name>
</gene>
<organism evidence="4 5">
    <name type="scientific">Streptomyces albospinus</name>
    <dbReference type="NCBI Taxonomy" id="285515"/>
    <lineage>
        <taxon>Bacteria</taxon>
        <taxon>Bacillati</taxon>
        <taxon>Actinomycetota</taxon>
        <taxon>Actinomycetes</taxon>
        <taxon>Kitasatosporales</taxon>
        <taxon>Streptomycetaceae</taxon>
        <taxon>Streptomyces</taxon>
    </lineage>
</organism>
<reference evidence="5" key="1">
    <citation type="journal article" date="2019" name="Int. J. Syst. Evol. Microbiol.">
        <title>The Global Catalogue of Microorganisms (GCM) 10K type strain sequencing project: providing services to taxonomists for standard genome sequencing and annotation.</title>
        <authorList>
            <consortium name="The Broad Institute Genomics Platform"/>
            <consortium name="The Broad Institute Genome Sequencing Center for Infectious Disease"/>
            <person name="Wu L."/>
            <person name="Ma J."/>
        </authorList>
    </citation>
    <scope>NUCLEOTIDE SEQUENCE [LARGE SCALE GENOMIC DNA]</scope>
    <source>
        <strain evidence="5">JCM 3399</strain>
    </source>
</reference>
<evidence type="ECO:0000256" key="1">
    <source>
        <dbReference type="SAM" id="MobiDB-lite"/>
    </source>
</evidence>
<feature type="compositionally biased region" description="Low complexity" evidence="1">
    <location>
        <begin position="32"/>
        <end position="43"/>
    </location>
</feature>
<evidence type="ECO:0000313" key="5">
    <source>
        <dbReference type="Proteomes" id="UP000654471"/>
    </source>
</evidence>
<dbReference type="InterPro" id="IPR028096">
    <property type="entry name" value="EfeO_Cupredoxin"/>
</dbReference>
<dbReference type="SUPFAM" id="SSF49503">
    <property type="entry name" value="Cupredoxins"/>
    <property type="match status" value="1"/>
</dbReference>
<dbReference type="Proteomes" id="UP000654471">
    <property type="component" value="Unassembled WGS sequence"/>
</dbReference>
<sequence>MRPVRIAVAASALCLAALTGCTHTGGGPSPSPSASAPSASAPGNARTRIVIKDFVYRPATLTVRPGTKITVVNEDSAPHTVTATGAGKPFDTGNLAQGQSAVITAPTKPGSYPYICSVHPYMKGTLTVR</sequence>
<feature type="chain" id="PRO_5045198111" evidence="2">
    <location>
        <begin position="25"/>
        <end position="129"/>
    </location>
</feature>
<name>A0ABQ2UNK8_9ACTN</name>
<protein>
    <submittedName>
        <fullName evidence="4">Metal-binding protein</fullName>
    </submittedName>
</protein>
<comment type="caution">
    <text evidence="4">The sequence shown here is derived from an EMBL/GenBank/DDBJ whole genome shotgun (WGS) entry which is preliminary data.</text>
</comment>
<keyword evidence="2" id="KW-0732">Signal</keyword>
<feature type="region of interest" description="Disordered" evidence="1">
    <location>
        <begin position="25"/>
        <end position="44"/>
    </location>
</feature>
<feature type="signal peptide" evidence="2">
    <location>
        <begin position="1"/>
        <end position="24"/>
    </location>
</feature>
<dbReference type="PANTHER" id="PTHR36507">
    <property type="entry name" value="BLL1555 PROTEIN"/>
    <property type="match status" value="1"/>
</dbReference>
<dbReference type="Pfam" id="PF13473">
    <property type="entry name" value="Cupredoxin_1"/>
    <property type="match status" value="1"/>
</dbReference>
<proteinExistence type="predicted"/>
<dbReference type="Gene3D" id="2.60.40.420">
    <property type="entry name" value="Cupredoxins - blue copper proteins"/>
    <property type="match status" value="1"/>
</dbReference>
<keyword evidence="5" id="KW-1185">Reference proteome</keyword>
<evidence type="ECO:0000256" key="2">
    <source>
        <dbReference type="SAM" id="SignalP"/>
    </source>
</evidence>
<feature type="domain" description="EfeO-type cupredoxin-like" evidence="3">
    <location>
        <begin position="36"/>
        <end position="128"/>
    </location>
</feature>
<dbReference type="PANTHER" id="PTHR36507:SF1">
    <property type="entry name" value="BLL1555 PROTEIN"/>
    <property type="match status" value="1"/>
</dbReference>
<accession>A0ABQ2UNK8</accession>
<dbReference type="InterPro" id="IPR052721">
    <property type="entry name" value="ET_Amicyanin"/>
</dbReference>
<dbReference type="EMBL" id="BMRP01000002">
    <property type="protein sequence ID" value="GGU46538.1"/>
    <property type="molecule type" value="Genomic_DNA"/>
</dbReference>
<dbReference type="InterPro" id="IPR008972">
    <property type="entry name" value="Cupredoxin"/>
</dbReference>